<dbReference type="InterPro" id="IPR020719">
    <property type="entry name" value="RNA3'_term_phos_cycl-like_CS"/>
</dbReference>
<evidence type="ECO:0000256" key="1">
    <source>
        <dbReference type="SAM" id="SignalP"/>
    </source>
</evidence>
<dbReference type="Proteomes" id="UP001328107">
    <property type="component" value="Unassembled WGS sequence"/>
</dbReference>
<feature type="signal peptide" evidence="1">
    <location>
        <begin position="1"/>
        <end position="25"/>
    </location>
</feature>
<accession>A0AAN5IAI0</accession>
<comment type="caution">
    <text evidence="2">The sequence shown here is derived from an EMBL/GenBank/DDBJ whole genome shotgun (WGS) entry which is preliminary data.</text>
</comment>
<name>A0AAN5IAI0_9BILA</name>
<organism evidence="2 3">
    <name type="scientific">Pristionchus mayeri</name>
    <dbReference type="NCBI Taxonomy" id="1317129"/>
    <lineage>
        <taxon>Eukaryota</taxon>
        <taxon>Metazoa</taxon>
        <taxon>Ecdysozoa</taxon>
        <taxon>Nematoda</taxon>
        <taxon>Chromadorea</taxon>
        <taxon>Rhabditida</taxon>
        <taxon>Rhabditina</taxon>
        <taxon>Diplogasteromorpha</taxon>
        <taxon>Diplogasteroidea</taxon>
        <taxon>Neodiplogasteridae</taxon>
        <taxon>Pristionchus</taxon>
    </lineage>
</organism>
<protein>
    <submittedName>
        <fullName evidence="2">Uncharacterized protein</fullName>
    </submittedName>
</protein>
<sequence>EVSLTLGPASGWLLFLTGVAAPGEGEEDPGRTYSWCGMRGELPAGGGDIFSICFRCCTCPNACTRHLSSL</sequence>
<feature type="chain" id="PRO_5043015408" evidence="1">
    <location>
        <begin position="26"/>
        <end position="70"/>
    </location>
</feature>
<dbReference type="AlphaFoldDB" id="A0AAN5IAI0"/>
<evidence type="ECO:0000313" key="2">
    <source>
        <dbReference type="EMBL" id="GMR57105.1"/>
    </source>
</evidence>
<dbReference type="PROSITE" id="PS01287">
    <property type="entry name" value="RTC"/>
    <property type="match status" value="1"/>
</dbReference>
<proteinExistence type="predicted"/>
<dbReference type="EMBL" id="BTRK01000006">
    <property type="protein sequence ID" value="GMR57105.1"/>
    <property type="molecule type" value="Genomic_DNA"/>
</dbReference>
<keyword evidence="1" id="KW-0732">Signal</keyword>
<evidence type="ECO:0000313" key="3">
    <source>
        <dbReference type="Proteomes" id="UP001328107"/>
    </source>
</evidence>
<keyword evidence="3" id="KW-1185">Reference proteome</keyword>
<reference evidence="3" key="1">
    <citation type="submission" date="2022-10" db="EMBL/GenBank/DDBJ databases">
        <title>Genome assembly of Pristionchus species.</title>
        <authorList>
            <person name="Yoshida K."/>
            <person name="Sommer R.J."/>
        </authorList>
    </citation>
    <scope>NUCLEOTIDE SEQUENCE [LARGE SCALE GENOMIC DNA]</scope>
    <source>
        <strain evidence="3">RS5460</strain>
    </source>
</reference>
<feature type="non-terminal residue" evidence="2">
    <location>
        <position position="1"/>
    </location>
</feature>
<gene>
    <name evidence="2" type="ORF">PMAYCL1PPCAC_27300</name>
</gene>